<dbReference type="InterPro" id="IPR036390">
    <property type="entry name" value="WH_DNA-bd_sf"/>
</dbReference>
<dbReference type="InterPro" id="IPR036388">
    <property type="entry name" value="WH-like_DNA-bd_sf"/>
</dbReference>
<dbReference type="Pfam" id="PF01051">
    <property type="entry name" value="Rep3_N"/>
    <property type="match status" value="1"/>
</dbReference>
<keyword evidence="2" id="KW-0175">Coiled coil</keyword>
<feature type="coiled-coil region" evidence="2">
    <location>
        <begin position="349"/>
        <end position="376"/>
    </location>
</feature>
<evidence type="ECO:0000256" key="3">
    <source>
        <dbReference type="SAM" id="MobiDB-lite"/>
    </source>
</evidence>
<evidence type="ECO:0000313" key="5">
    <source>
        <dbReference type="EMBL" id="BDD12571.1"/>
    </source>
</evidence>
<gene>
    <name evidence="5" type="ORF">FUAX_50030</name>
</gene>
<dbReference type="GO" id="GO:0006270">
    <property type="term" value="P:DNA replication initiation"/>
    <property type="evidence" value="ECO:0007669"/>
    <property type="project" value="InterPro"/>
</dbReference>
<dbReference type="Proteomes" id="UP001348817">
    <property type="component" value="Plasmid pFA5"/>
</dbReference>
<dbReference type="SUPFAM" id="SSF46785">
    <property type="entry name" value="Winged helix' DNA-binding domain"/>
    <property type="match status" value="2"/>
</dbReference>
<dbReference type="RefSeq" id="WP_338395888.1">
    <property type="nucleotide sequence ID" value="NZ_AP025319.1"/>
</dbReference>
<dbReference type="Pfam" id="PF21205">
    <property type="entry name" value="Rep3_C"/>
    <property type="match status" value="1"/>
</dbReference>
<dbReference type="InterPro" id="IPR000525">
    <property type="entry name" value="Initiator_Rep_WH1"/>
</dbReference>
<dbReference type="Gene3D" id="1.10.10.10">
    <property type="entry name" value="Winged helix-like DNA-binding domain superfamily/Winged helix DNA-binding domain"/>
    <property type="match status" value="2"/>
</dbReference>
<evidence type="ECO:0000256" key="2">
    <source>
        <dbReference type="SAM" id="Coils"/>
    </source>
</evidence>
<feature type="compositionally biased region" description="Low complexity" evidence="3">
    <location>
        <begin position="236"/>
        <end position="249"/>
    </location>
</feature>
<dbReference type="GO" id="GO:0003887">
    <property type="term" value="F:DNA-directed DNA polymerase activity"/>
    <property type="evidence" value="ECO:0007669"/>
    <property type="project" value="InterPro"/>
</dbReference>
<proteinExistence type="inferred from homology"/>
<protein>
    <recommendedName>
        <fullName evidence="4">Initiator Rep protein WH1 domain-containing protein</fullName>
    </recommendedName>
</protein>
<feature type="region of interest" description="Disordered" evidence="3">
    <location>
        <begin position="236"/>
        <end position="255"/>
    </location>
</feature>
<dbReference type="AlphaFoldDB" id="A0AAU9CU57"/>
<name>A0AAU9CU57_9BACT</name>
<reference evidence="5 6" key="1">
    <citation type="submission" date="2021-12" db="EMBL/GenBank/DDBJ databases">
        <title>Genome sequencing of bacteria with rrn-lacking chromosome and rrn-plasmid.</title>
        <authorList>
            <person name="Anda M."/>
            <person name="Iwasaki W."/>
        </authorList>
    </citation>
    <scope>NUCLEOTIDE SEQUENCE [LARGE SCALE GENOMIC DNA]</scope>
    <source>
        <strain evidence="5 6">DSM 100852</strain>
        <plasmid evidence="5 6">pFA5</plasmid>
    </source>
</reference>
<geneLocation type="plasmid" evidence="5 6">
    <name>pFA5</name>
</geneLocation>
<evidence type="ECO:0000259" key="4">
    <source>
        <dbReference type="Pfam" id="PF01051"/>
    </source>
</evidence>
<keyword evidence="5" id="KW-0614">Plasmid</keyword>
<dbReference type="EMBL" id="AP025319">
    <property type="protein sequence ID" value="BDD12571.1"/>
    <property type="molecule type" value="Genomic_DNA"/>
</dbReference>
<comment type="similarity">
    <text evidence="1">Belongs to the initiator RepB protein family.</text>
</comment>
<accession>A0AAU9CU57</accession>
<organism evidence="5 6">
    <name type="scientific">Fulvitalea axinellae</name>
    <dbReference type="NCBI Taxonomy" id="1182444"/>
    <lineage>
        <taxon>Bacteria</taxon>
        <taxon>Pseudomonadati</taxon>
        <taxon>Bacteroidota</taxon>
        <taxon>Cytophagia</taxon>
        <taxon>Cytophagales</taxon>
        <taxon>Persicobacteraceae</taxon>
        <taxon>Fulvitalea</taxon>
    </lineage>
</organism>
<evidence type="ECO:0000256" key="1">
    <source>
        <dbReference type="ARBA" id="ARBA00038283"/>
    </source>
</evidence>
<evidence type="ECO:0000313" key="6">
    <source>
        <dbReference type="Proteomes" id="UP001348817"/>
    </source>
</evidence>
<feature type="domain" description="Initiator Rep protein WH1" evidence="4">
    <location>
        <begin position="13"/>
        <end position="152"/>
    </location>
</feature>
<sequence>MDSNVFSLDYKLVKKSNHIINARQNFSLMQQRIILLMCSRIGENDQEFKWTRIPIQEIAGKTRLNGSDYEKVKRAAMELVECNIELRTGDGGWQKLPFLTTRGHDRKGIVEAKFVEDAKPFLLGLKERYTAYFLKNVYQLKNVHSLRLYELMAQYFPKIKERRFSLEDFKDLLYIRNCYPKYSAFKKHVLEKAVSEINATSDLFVTYEERREKRQVLEIIFSIRANGDRALTSATASATVSATPTAPKTEPVTEDVPHEVVDSVPVAPTLFDSVEEKIPEPEETKEPIRQEAQPPYEDINFCSEATFKKLTSRYDEDLVRLAIRAIAERPDIVNPTGYLIKSLSEGYFNDRMEQEKKVAREKIKRLEETRRIEELKRIKDRIPEEYDLFRKTMLAKYREKATDDDLAEYLFEIEDHDDMVVRRIHDDFLSGNEPSSLSKSHFGVWLVKRYGTQKDMEMLDVKNYAMHRYGIDY</sequence>
<keyword evidence="6" id="KW-1185">Reference proteome</keyword>
<dbReference type="KEGG" id="fax:FUAX_50030"/>